<comment type="similarity">
    <text evidence="9">Belongs to the POU transcription factor family.</text>
</comment>
<feature type="DNA-binding region" description="Homeobox" evidence="7">
    <location>
        <begin position="304"/>
        <end position="363"/>
    </location>
</feature>
<feature type="region of interest" description="Disordered" evidence="10">
    <location>
        <begin position="169"/>
        <end position="216"/>
    </location>
</feature>
<dbReference type="Gene3D" id="1.10.10.60">
    <property type="entry name" value="Homeodomain-like"/>
    <property type="match status" value="1"/>
</dbReference>
<evidence type="ECO:0000256" key="8">
    <source>
        <dbReference type="RuleBase" id="RU000682"/>
    </source>
</evidence>
<comment type="subcellular location">
    <subcellularLocation>
        <location evidence="1 7 8">Nucleus</location>
    </subcellularLocation>
</comment>
<keyword evidence="14" id="KW-1185">Reference proteome</keyword>
<dbReference type="InterPro" id="IPR009057">
    <property type="entry name" value="Homeodomain-like_sf"/>
</dbReference>
<dbReference type="PROSITE" id="PS50071">
    <property type="entry name" value="HOMEOBOX_2"/>
    <property type="match status" value="1"/>
</dbReference>
<dbReference type="SUPFAM" id="SSF46689">
    <property type="entry name" value="Homeodomain-like"/>
    <property type="match status" value="1"/>
</dbReference>
<dbReference type="InterPro" id="IPR010982">
    <property type="entry name" value="Lambda_DNA-bd_dom_sf"/>
</dbReference>
<dbReference type="PANTHER" id="PTHR11636:SF135">
    <property type="entry name" value="POU DOMAIN, CLASS 5, TRANSCRIPTION FACTOR 1.2"/>
    <property type="match status" value="1"/>
</dbReference>
<dbReference type="InterPro" id="IPR017970">
    <property type="entry name" value="Homeobox_CS"/>
</dbReference>
<dbReference type="SUPFAM" id="SSF47413">
    <property type="entry name" value="lambda repressor-like DNA-binding domains"/>
    <property type="match status" value="1"/>
</dbReference>
<dbReference type="SMART" id="SM00352">
    <property type="entry name" value="POU"/>
    <property type="match status" value="1"/>
</dbReference>
<dbReference type="Pfam" id="PF00157">
    <property type="entry name" value="Pou"/>
    <property type="match status" value="1"/>
</dbReference>
<feature type="domain" description="Homeobox" evidence="11">
    <location>
        <begin position="302"/>
        <end position="362"/>
    </location>
</feature>
<dbReference type="GO" id="GO:0000981">
    <property type="term" value="F:DNA-binding transcription factor activity, RNA polymerase II-specific"/>
    <property type="evidence" value="ECO:0007669"/>
    <property type="project" value="InterPro"/>
</dbReference>
<evidence type="ECO:0000256" key="6">
    <source>
        <dbReference type="ARBA" id="ARBA00023242"/>
    </source>
</evidence>
<feature type="domain" description="POU-specific" evidence="12">
    <location>
        <begin position="211"/>
        <end position="285"/>
    </location>
</feature>
<dbReference type="Pfam" id="PF00046">
    <property type="entry name" value="Homeodomain"/>
    <property type="match status" value="1"/>
</dbReference>
<sequence length="435" mass="49041">MYSQQAIQSFAHSSGQMQDAYYQYNLGSYPNLGHQPPPQPYFNYPTLGSDYGDLGLQSFGDFSAHVVSWNNHGQIDQASQMNIYVDQQGIPQMLSLEDVSSNQNIERESNVFEIKEESPLVNLNHPLANTMGTSCYAQAWDVVNVWSNPTITNKPEERLTPVQPTQITIGEFGNSSLDNSPQETEAQQANKQNNPSKKMRKGGSNGSSKNEENVSGAELEQFAKELKHKRITLGYTQADVGFALGCLYGRSFSQTTICRFESLQLSHKNTCKLRPLLLKWLVEVENNGNLQEINRGQALPQAQKRKHRTSIESNVKRYLENYFMHCPKPGAQEIAQIARNLNLDKDVIRVWFCNRRQKGKRQVNSFLRENGAESYDVMQSPSPQNMGHFLMPQVMPPQGFAPGSMDPNYAVYISTFHEGLSQAMPHGRNMGNHLN</sequence>
<dbReference type="PANTHER" id="PTHR11636">
    <property type="entry name" value="POU DOMAIN"/>
    <property type="match status" value="1"/>
</dbReference>
<feature type="compositionally biased region" description="Polar residues" evidence="10">
    <location>
        <begin position="169"/>
        <end position="196"/>
    </location>
</feature>
<evidence type="ECO:0000256" key="10">
    <source>
        <dbReference type="SAM" id="MobiDB-lite"/>
    </source>
</evidence>
<dbReference type="PRINTS" id="PR00028">
    <property type="entry name" value="POUDOMAIN"/>
</dbReference>
<dbReference type="FunFam" id="1.10.260.40:FF:000007">
    <property type="entry name" value="POU domain protein"/>
    <property type="match status" value="1"/>
</dbReference>
<dbReference type="PROSITE" id="PS00035">
    <property type="entry name" value="POU_1"/>
    <property type="match status" value="1"/>
</dbReference>
<dbReference type="AlphaFoldDB" id="A0AAV2ZSV6"/>
<evidence type="ECO:0000256" key="5">
    <source>
        <dbReference type="ARBA" id="ARBA00023163"/>
    </source>
</evidence>
<dbReference type="InterPro" id="IPR000327">
    <property type="entry name" value="POU_dom"/>
</dbReference>
<gene>
    <name evidence="13" type="ORF">GDO54_018108</name>
</gene>
<dbReference type="PROSITE" id="PS00027">
    <property type="entry name" value="HOMEOBOX_1"/>
    <property type="match status" value="1"/>
</dbReference>
<evidence type="ECO:0000259" key="12">
    <source>
        <dbReference type="PROSITE" id="PS51179"/>
    </source>
</evidence>
<dbReference type="InterPro" id="IPR001356">
    <property type="entry name" value="HD"/>
</dbReference>
<evidence type="ECO:0000256" key="1">
    <source>
        <dbReference type="ARBA" id="ARBA00004123"/>
    </source>
</evidence>
<comment type="caution">
    <text evidence="13">The sequence shown here is derived from an EMBL/GenBank/DDBJ whole genome shotgun (WGS) entry which is preliminary data.</text>
</comment>
<proteinExistence type="inferred from homology"/>
<dbReference type="PROSITE" id="PS00465">
    <property type="entry name" value="POU_2"/>
    <property type="match status" value="1"/>
</dbReference>
<evidence type="ECO:0000259" key="11">
    <source>
        <dbReference type="PROSITE" id="PS50071"/>
    </source>
</evidence>
<evidence type="ECO:0000256" key="9">
    <source>
        <dbReference type="RuleBase" id="RU361194"/>
    </source>
</evidence>
<keyword evidence="6 7" id="KW-0539">Nucleus</keyword>
<keyword evidence="3 7" id="KW-0238">DNA-binding</keyword>
<dbReference type="InterPro" id="IPR013847">
    <property type="entry name" value="POU"/>
</dbReference>
<dbReference type="SMART" id="SM00389">
    <property type="entry name" value="HOX"/>
    <property type="match status" value="1"/>
</dbReference>
<evidence type="ECO:0000313" key="13">
    <source>
        <dbReference type="EMBL" id="DBA21481.1"/>
    </source>
</evidence>
<name>A0AAV2ZSV6_PYXAD</name>
<evidence type="ECO:0000256" key="3">
    <source>
        <dbReference type="ARBA" id="ARBA00023125"/>
    </source>
</evidence>
<evidence type="ECO:0000313" key="14">
    <source>
        <dbReference type="Proteomes" id="UP001181693"/>
    </source>
</evidence>
<dbReference type="CDD" id="cd00086">
    <property type="entry name" value="homeodomain"/>
    <property type="match status" value="1"/>
</dbReference>
<keyword evidence="2" id="KW-0805">Transcription regulation</keyword>
<dbReference type="Gene3D" id="1.10.260.40">
    <property type="entry name" value="lambda repressor-like DNA-binding domains"/>
    <property type="match status" value="1"/>
</dbReference>
<keyword evidence="5 9" id="KW-0804">Transcription</keyword>
<dbReference type="PROSITE" id="PS51179">
    <property type="entry name" value="POU_3"/>
    <property type="match status" value="1"/>
</dbReference>
<organism evidence="13 14">
    <name type="scientific">Pyxicephalus adspersus</name>
    <name type="common">African bullfrog</name>
    <dbReference type="NCBI Taxonomy" id="30357"/>
    <lineage>
        <taxon>Eukaryota</taxon>
        <taxon>Metazoa</taxon>
        <taxon>Chordata</taxon>
        <taxon>Craniata</taxon>
        <taxon>Vertebrata</taxon>
        <taxon>Euteleostomi</taxon>
        <taxon>Amphibia</taxon>
        <taxon>Batrachia</taxon>
        <taxon>Anura</taxon>
        <taxon>Neobatrachia</taxon>
        <taxon>Ranoidea</taxon>
        <taxon>Pyxicephalidae</taxon>
        <taxon>Pyxicephalinae</taxon>
        <taxon>Pyxicephalus</taxon>
    </lineage>
</organism>
<dbReference type="InterPro" id="IPR050255">
    <property type="entry name" value="POU_domain_TF"/>
</dbReference>
<keyword evidence="4 7" id="KW-0371">Homeobox</keyword>
<protein>
    <recommendedName>
        <fullName evidence="9">POU domain protein</fullName>
    </recommendedName>
</protein>
<dbReference type="EMBL" id="DYDO01000007">
    <property type="protein sequence ID" value="DBA21481.1"/>
    <property type="molecule type" value="Genomic_DNA"/>
</dbReference>
<dbReference type="GO" id="GO:0000978">
    <property type="term" value="F:RNA polymerase II cis-regulatory region sequence-specific DNA binding"/>
    <property type="evidence" value="ECO:0007669"/>
    <property type="project" value="TreeGrafter"/>
</dbReference>
<reference evidence="13" key="1">
    <citation type="thesis" date="2020" institute="ProQuest LLC" country="789 East Eisenhower Parkway, Ann Arbor, MI, USA">
        <title>Comparative Genomics and Chromosome Evolution.</title>
        <authorList>
            <person name="Mudd A.B."/>
        </authorList>
    </citation>
    <scope>NUCLEOTIDE SEQUENCE</scope>
    <source>
        <strain evidence="13">1538</strain>
        <tissue evidence="13">Blood</tissue>
    </source>
</reference>
<dbReference type="Proteomes" id="UP001181693">
    <property type="component" value="Unassembled WGS sequence"/>
</dbReference>
<dbReference type="GO" id="GO:0005634">
    <property type="term" value="C:nucleus"/>
    <property type="evidence" value="ECO:0007669"/>
    <property type="project" value="UniProtKB-SubCell"/>
</dbReference>
<evidence type="ECO:0000256" key="2">
    <source>
        <dbReference type="ARBA" id="ARBA00023015"/>
    </source>
</evidence>
<accession>A0AAV2ZSV6</accession>
<evidence type="ECO:0000256" key="4">
    <source>
        <dbReference type="ARBA" id="ARBA00023155"/>
    </source>
</evidence>
<evidence type="ECO:0000256" key="7">
    <source>
        <dbReference type="PROSITE-ProRule" id="PRU00108"/>
    </source>
</evidence>